<organism evidence="1 3">
    <name type="scientific">Eragrostis curvula</name>
    <name type="common">weeping love grass</name>
    <dbReference type="NCBI Taxonomy" id="38414"/>
    <lineage>
        <taxon>Eukaryota</taxon>
        <taxon>Viridiplantae</taxon>
        <taxon>Streptophyta</taxon>
        <taxon>Embryophyta</taxon>
        <taxon>Tracheophyta</taxon>
        <taxon>Spermatophyta</taxon>
        <taxon>Magnoliopsida</taxon>
        <taxon>Liliopsida</taxon>
        <taxon>Poales</taxon>
        <taxon>Poaceae</taxon>
        <taxon>PACMAD clade</taxon>
        <taxon>Chloridoideae</taxon>
        <taxon>Eragrostideae</taxon>
        <taxon>Eragrostidinae</taxon>
        <taxon>Eragrostis</taxon>
    </lineage>
</organism>
<dbReference type="Proteomes" id="UP000324897">
    <property type="component" value="Chromosome 4"/>
</dbReference>
<comment type="caution">
    <text evidence="1">The sequence shown here is derived from an EMBL/GenBank/DDBJ whole genome shotgun (WGS) entry which is preliminary data.</text>
</comment>
<sequence>MRADLREVWFVRNGSGYAGTAGLAGHLPWRIVVMTFSTHPRTCWALDSPLHPGVWCCCDGGHVSSAKRTNADESFNFSNLKIQLAAAHNFLHRVSIWWSRRRGHRGSNFGGACSDNSVVARSYLFDR</sequence>
<dbReference type="EMBL" id="RWGY01000007">
    <property type="protein sequence ID" value="TVU40821.1"/>
    <property type="molecule type" value="Genomic_DNA"/>
</dbReference>
<feature type="non-terminal residue" evidence="1">
    <location>
        <position position="1"/>
    </location>
</feature>
<dbReference type="EMBL" id="RWGY01000007">
    <property type="protein sequence ID" value="TVU40816.1"/>
    <property type="molecule type" value="Genomic_DNA"/>
</dbReference>
<name>A0A5J9VYY8_9POAL</name>
<reference evidence="1 3" key="1">
    <citation type="journal article" date="2019" name="Sci. Rep.">
        <title>A high-quality genome of Eragrostis curvula grass provides insights into Poaceae evolution and supports new strategies to enhance forage quality.</title>
        <authorList>
            <person name="Carballo J."/>
            <person name="Santos B.A.C.M."/>
            <person name="Zappacosta D."/>
            <person name="Garbus I."/>
            <person name="Selva J.P."/>
            <person name="Gallo C.A."/>
            <person name="Diaz A."/>
            <person name="Albertini E."/>
            <person name="Caccamo M."/>
            <person name="Echenique V."/>
        </authorList>
    </citation>
    <scope>NUCLEOTIDE SEQUENCE [LARGE SCALE GENOMIC DNA]</scope>
    <source>
        <strain evidence="3">cv. Victoria</strain>
        <tissue evidence="1">Leaf</tissue>
    </source>
</reference>
<dbReference type="Gramene" id="TVU40821">
    <property type="protein sequence ID" value="TVU40821"/>
    <property type="gene ID" value="EJB05_14300"/>
</dbReference>
<dbReference type="AlphaFoldDB" id="A0A5J9VYY8"/>
<evidence type="ECO:0000313" key="2">
    <source>
        <dbReference type="EMBL" id="TVU40821.1"/>
    </source>
</evidence>
<gene>
    <name evidence="1" type="ORF">EJB05_14295</name>
    <name evidence="2" type="ORF">EJB05_14300</name>
</gene>
<evidence type="ECO:0000313" key="3">
    <source>
        <dbReference type="Proteomes" id="UP000324897"/>
    </source>
</evidence>
<evidence type="ECO:0000313" key="1">
    <source>
        <dbReference type="EMBL" id="TVU40816.1"/>
    </source>
</evidence>
<accession>A0A5J9VYY8</accession>
<proteinExistence type="predicted"/>
<protein>
    <submittedName>
        <fullName evidence="1">Uncharacterized protein</fullName>
    </submittedName>
</protein>
<keyword evidence="3" id="KW-1185">Reference proteome</keyword>
<dbReference type="Gramene" id="TVU40816">
    <property type="protein sequence ID" value="TVU40816"/>
    <property type="gene ID" value="EJB05_14295"/>
</dbReference>